<dbReference type="SUPFAM" id="SSF53613">
    <property type="entry name" value="Ribokinase-like"/>
    <property type="match status" value="1"/>
</dbReference>
<evidence type="ECO:0000313" key="8">
    <source>
        <dbReference type="Proteomes" id="UP000319483"/>
    </source>
</evidence>
<dbReference type="CDD" id="cd01173">
    <property type="entry name" value="pyridoxal_pyridoxamine_kinase"/>
    <property type="match status" value="1"/>
</dbReference>
<evidence type="ECO:0000256" key="3">
    <source>
        <dbReference type="ARBA" id="ARBA00022741"/>
    </source>
</evidence>
<dbReference type="PANTHER" id="PTHR10534">
    <property type="entry name" value="PYRIDOXAL KINASE"/>
    <property type="match status" value="1"/>
</dbReference>
<protein>
    <recommendedName>
        <fullName evidence="1">pyridoxal kinase</fullName>
        <ecNumber evidence="1">2.7.1.35</ecNumber>
    </recommendedName>
</protein>
<keyword evidence="2 7" id="KW-0808">Transferase</keyword>
<comment type="caution">
    <text evidence="7">The sequence shown here is derived from an EMBL/GenBank/DDBJ whole genome shotgun (WGS) entry which is preliminary data.</text>
</comment>
<evidence type="ECO:0000313" key="7">
    <source>
        <dbReference type="EMBL" id="TSJ98043.1"/>
    </source>
</evidence>
<dbReference type="GO" id="GO:0005829">
    <property type="term" value="C:cytosol"/>
    <property type="evidence" value="ECO:0007669"/>
    <property type="project" value="TreeGrafter"/>
</dbReference>
<dbReference type="InterPro" id="IPR004625">
    <property type="entry name" value="PyrdxlKinase"/>
</dbReference>
<evidence type="ECO:0000256" key="5">
    <source>
        <dbReference type="ARBA" id="ARBA00022840"/>
    </source>
</evidence>
<dbReference type="NCBIfam" id="TIGR00687">
    <property type="entry name" value="pyridox_kin"/>
    <property type="match status" value="1"/>
</dbReference>
<keyword evidence="5" id="KW-0067">ATP-binding</keyword>
<dbReference type="EC" id="2.7.1.35" evidence="1"/>
<name>A0A556SA86_9GAMM</name>
<dbReference type="InterPro" id="IPR013749">
    <property type="entry name" value="PM/HMP-P_kinase-1"/>
</dbReference>
<gene>
    <name evidence="7" type="primary">pdxY</name>
    <name evidence="7" type="ORF">FPQ15_10250</name>
</gene>
<evidence type="ECO:0000256" key="2">
    <source>
        <dbReference type="ARBA" id="ARBA00022679"/>
    </source>
</evidence>
<keyword evidence="3" id="KW-0547">Nucleotide-binding</keyword>
<reference evidence="7 8" key="1">
    <citation type="submission" date="2019-07" db="EMBL/GenBank/DDBJ databases">
        <title>Gilliamella genomes.</title>
        <authorList>
            <person name="Zheng H."/>
        </authorList>
    </citation>
    <scope>NUCLEOTIDE SEQUENCE [LARGE SCALE GENOMIC DNA]</scope>
    <source>
        <strain evidence="7 8">W8127</strain>
    </source>
</reference>
<dbReference type="InterPro" id="IPR029056">
    <property type="entry name" value="Ribokinase-like"/>
</dbReference>
<dbReference type="GO" id="GO:0005524">
    <property type="term" value="F:ATP binding"/>
    <property type="evidence" value="ECO:0007669"/>
    <property type="project" value="UniProtKB-KW"/>
</dbReference>
<keyword evidence="4 7" id="KW-0418">Kinase</keyword>
<proteinExistence type="predicted"/>
<dbReference type="AlphaFoldDB" id="A0A556SA86"/>
<evidence type="ECO:0000259" key="6">
    <source>
        <dbReference type="Pfam" id="PF08543"/>
    </source>
</evidence>
<organism evidence="7 8">
    <name type="scientific">Gilliamella apicola</name>
    <dbReference type="NCBI Taxonomy" id="1196095"/>
    <lineage>
        <taxon>Bacteria</taxon>
        <taxon>Pseudomonadati</taxon>
        <taxon>Pseudomonadota</taxon>
        <taxon>Gammaproteobacteria</taxon>
        <taxon>Orbales</taxon>
        <taxon>Orbaceae</taxon>
        <taxon>Gilliamella</taxon>
    </lineage>
</organism>
<dbReference type="EMBL" id="VMHM01000013">
    <property type="protein sequence ID" value="TSJ98043.1"/>
    <property type="molecule type" value="Genomic_DNA"/>
</dbReference>
<sequence length="294" mass="32580">MMSKRQLSMKTVLSIQSNVVYGYAGNKVATLAMQLQGVEVMPIHTVQLSSNTVYPDYDGIVLGAQQITRIVNSLEKIGVLNSIDAIISGYIGLAEQGEEILEAVKKIKYYNPNAIYVCDPVMGGDINKGSSLPQNIIDFFTKQAIKHADYITPNLLELQLLSNIEIKTFDDVQMAIKKLQNKSIQAILVKNLVHAGKTTELFEMILATPSQSYHLARPLYDFPYRPLGVGDLICSLFTAHLVNGKSQLNAFELAANAANHVLAVTKQKDARELAIIDAQEWIKQPDLQYRAIML</sequence>
<dbReference type="Gene3D" id="3.40.1190.20">
    <property type="match status" value="1"/>
</dbReference>
<dbReference type="Pfam" id="PF08543">
    <property type="entry name" value="Phos_pyr_kin"/>
    <property type="match status" value="1"/>
</dbReference>
<evidence type="ECO:0000256" key="1">
    <source>
        <dbReference type="ARBA" id="ARBA00012104"/>
    </source>
</evidence>
<dbReference type="Proteomes" id="UP000319483">
    <property type="component" value="Unassembled WGS sequence"/>
</dbReference>
<dbReference type="GO" id="GO:0009443">
    <property type="term" value="P:pyridoxal 5'-phosphate salvage"/>
    <property type="evidence" value="ECO:0007669"/>
    <property type="project" value="InterPro"/>
</dbReference>
<feature type="domain" description="Pyridoxamine kinase/Phosphomethylpyrimidine kinase" evidence="6">
    <location>
        <begin position="91"/>
        <end position="260"/>
    </location>
</feature>
<dbReference type="NCBIfam" id="NF004398">
    <property type="entry name" value="PRK05756.1"/>
    <property type="match status" value="1"/>
</dbReference>
<dbReference type="GO" id="GO:0008478">
    <property type="term" value="F:pyridoxal kinase activity"/>
    <property type="evidence" value="ECO:0007669"/>
    <property type="project" value="UniProtKB-EC"/>
</dbReference>
<evidence type="ECO:0000256" key="4">
    <source>
        <dbReference type="ARBA" id="ARBA00022777"/>
    </source>
</evidence>
<dbReference type="PANTHER" id="PTHR10534:SF2">
    <property type="entry name" value="PYRIDOXAL KINASE"/>
    <property type="match status" value="1"/>
</dbReference>
<accession>A0A556SA86</accession>